<evidence type="ECO:0000256" key="1">
    <source>
        <dbReference type="SAM" id="Phobius"/>
    </source>
</evidence>
<dbReference type="Proteomes" id="UP000645217">
    <property type="component" value="Unassembled WGS sequence"/>
</dbReference>
<feature type="transmembrane region" description="Helical" evidence="1">
    <location>
        <begin position="235"/>
        <end position="259"/>
    </location>
</feature>
<feature type="transmembrane region" description="Helical" evidence="1">
    <location>
        <begin position="362"/>
        <end position="382"/>
    </location>
</feature>
<dbReference type="AlphaFoldDB" id="A0A917R1B7"/>
<proteinExistence type="predicted"/>
<feature type="transmembrane region" description="Helical" evidence="1">
    <location>
        <begin position="48"/>
        <end position="69"/>
    </location>
</feature>
<feature type="transmembrane region" description="Helical" evidence="1">
    <location>
        <begin position="81"/>
        <end position="100"/>
    </location>
</feature>
<feature type="transmembrane region" description="Helical" evidence="1">
    <location>
        <begin position="18"/>
        <end position="36"/>
    </location>
</feature>
<accession>A0A917R1B7</accession>
<dbReference type="PANTHER" id="PTHR36840">
    <property type="entry name" value="BLL5714 PROTEIN"/>
    <property type="match status" value="1"/>
</dbReference>
<dbReference type="EMBL" id="BMNT01000012">
    <property type="protein sequence ID" value="GGK81351.1"/>
    <property type="molecule type" value="Genomic_DNA"/>
</dbReference>
<organism evidence="2 3">
    <name type="scientific">Sphaerisporangium melleum</name>
    <dbReference type="NCBI Taxonomy" id="321316"/>
    <lineage>
        <taxon>Bacteria</taxon>
        <taxon>Bacillati</taxon>
        <taxon>Actinomycetota</taxon>
        <taxon>Actinomycetes</taxon>
        <taxon>Streptosporangiales</taxon>
        <taxon>Streptosporangiaceae</taxon>
        <taxon>Sphaerisporangium</taxon>
    </lineage>
</organism>
<reference evidence="2" key="1">
    <citation type="journal article" date="2014" name="Int. J. Syst. Evol. Microbiol.">
        <title>Complete genome sequence of Corynebacterium casei LMG S-19264T (=DSM 44701T), isolated from a smear-ripened cheese.</title>
        <authorList>
            <consortium name="US DOE Joint Genome Institute (JGI-PGF)"/>
            <person name="Walter F."/>
            <person name="Albersmeier A."/>
            <person name="Kalinowski J."/>
            <person name="Ruckert C."/>
        </authorList>
    </citation>
    <scope>NUCLEOTIDE SEQUENCE</scope>
    <source>
        <strain evidence="2">JCM 13064</strain>
    </source>
</reference>
<keyword evidence="3" id="KW-1185">Reference proteome</keyword>
<dbReference type="InterPro" id="IPR010640">
    <property type="entry name" value="Low_temperature_requirement_A"/>
</dbReference>
<sequence>MSARPIDEPHRVSSQLELLFDLTFVIGVAAVTARFGHSIGEGHGLAGLIPFLQVFFAIWWAWMNFTWFASSYDCDDVSYRVLTMLQMAGVLVLAAGVPAAADRGDYGVVTLGYLIMRMALVAQWVRAGVEDPASRRTALRYAAGITLVQVGWVLRYLLAEQGALPAPALLPIFVVLITVEMAVPWWAERAGATTWHPHHIAERYGLFTIILLGESVLAASRGVEGALEAGRVSVSFVVIAFSGLVLLFAIWWLYFLVQAGDGLSDRRHRSYLWGYGHYGIFAALAALGAGLEVAVERTGHDVAASSVACGYAVAIPVGVCVTLIWAVHALVAAEPVIRPAAVVVFLIVIVSLPLAASSIGLAGVVAAIAVACVLLVAVTILARNHGGRRHSGPRQGARTPSPAA</sequence>
<dbReference type="Pfam" id="PF06772">
    <property type="entry name" value="LtrA"/>
    <property type="match status" value="1"/>
</dbReference>
<gene>
    <name evidence="2" type="ORF">GCM10007964_25000</name>
</gene>
<feature type="transmembrane region" description="Helical" evidence="1">
    <location>
        <begin position="164"/>
        <end position="183"/>
    </location>
</feature>
<dbReference type="PANTHER" id="PTHR36840:SF1">
    <property type="entry name" value="BLL5714 PROTEIN"/>
    <property type="match status" value="1"/>
</dbReference>
<protein>
    <submittedName>
        <fullName evidence="2">Membrane protein</fullName>
    </submittedName>
</protein>
<evidence type="ECO:0000313" key="3">
    <source>
        <dbReference type="Proteomes" id="UP000645217"/>
    </source>
</evidence>
<feature type="transmembrane region" description="Helical" evidence="1">
    <location>
        <begin position="106"/>
        <end position="126"/>
    </location>
</feature>
<dbReference type="RefSeq" id="WP_189163152.1">
    <property type="nucleotide sequence ID" value="NZ_BMNT01000012.1"/>
</dbReference>
<reference evidence="2" key="2">
    <citation type="submission" date="2020-09" db="EMBL/GenBank/DDBJ databases">
        <authorList>
            <person name="Sun Q."/>
            <person name="Ohkuma M."/>
        </authorList>
    </citation>
    <scope>NUCLEOTIDE SEQUENCE</scope>
    <source>
        <strain evidence="2">JCM 13064</strain>
    </source>
</reference>
<feature type="transmembrane region" description="Helical" evidence="1">
    <location>
        <begin position="303"/>
        <end position="327"/>
    </location>
</feature>
<keyword evidence="1" id="KW-0472">Membrane</keyword>
<keyword evidence="1" id="KW-0812">Transmembrane</keyword>
<feature type="transmembrane region" description="Helical" evidence="1">
    <location>
        <begin position="271"/>
        <end position="291"/>
    </location>
</feature>
<feature type="transmembrane region" description="Helical" evidence="1">
    <location>
        <begin position="138"/>
        <end position="158"/>
    </location>
</feature>
<comment type="caution">
    <text evidence="2">The sequence shown here is derived from an EMBL/GenBank/DDBJ whole genome shotgun (WGS) entry which is preliminary data.</text>
</comment>
<name>A0A917R1B7_9ACTN</name>
<evidence type="ECO:0000313" key="2">
    <source>
        <dbReference type="EMBL" id="GGK81351.1"/>
    </source>
</evidence>
<keyword evidence="1" id="KW-1133">Transmembrane helix</keyword>
<feature type="transmembrane region" description="Helical" evidence="1">
    <location>
        <begin position="339"/>
        <end position="356"/>
    </location>
</feature>